<sequence length="42" mass="4881">MEFLIALVVIAAVVFAIVRLRKTFRHEIGRAKRIKRANDSDR</sequence>
<accession>A0ABV0IHH8</accession>
<proteinExistence type="predicted"/>
<keyword evidence="2" id="KW-1185">Reference proteome</keyword>
<gene>
    <name evidence="1" type="ORF">ABDK96_08010</name>
</gene>
<dbReference type="RefSeq" id="WP_309811913.1">
    <property type="nucleotide sequence ID" value="NZ_JBDXMX010000003.1"/>
</dbReference>
<evidence type="ECO:0000313" key="1">
    <source>
        <dbReference type="EMBL" id="MEO9247619.1"/>
    </source>
</evidence>
<reference evidence="1 2" key="1">
    <citation type="submission" date="2024-05" db="EMBL/GenBank/DDBJ databases">
        <authorList>
            <person name="Yi C."/>
        </authorList>
    </citation>
    <scope>NUCLEOTIDE SEQUENCE [LARGE SCALE GENOMIC DNA]</scope>
    <source>
        <strain evidence="1 2">XS13</strain>
    </source>
</reference>
<name>A0ABV0IHH8_9MICC</name>
<protein>
    <submittedName>
        <fullName evidence="1">Uncharacterized protein</fullName>
    </submittedName>
</protein>
<evidence type="ECO:0000313" key="2">
    <source>
        <dbReference type="Proteomes" id="UP001484097"/>
    </source>
</evidence>
<dbReference type="EMBL" id="JBDXMX010000003">
    <property type="protein sequence ID" value="MEO9247619.1"/>
    <property type="molecule type" value="Genomic_DNA"/>
</dbReference>
<comment type="caution">
    <text evidence="1">The sequence shown here is derived from an EMBL/GenBank/DDBJ whole genome shotgun (WGS) entry which is preliminary data.</text>
</comment>
<dbReference type="Proteomes" id="UP001484097">
    <property type="component" value="Unassembled WGS sequence"/>
</dbReference>
<organism evidence="1 2">
    <name type="scientific">Citricoccus nitrophenolicus</name>
    <dbReference type="NCBI Taxonomy" id="863575"/>
    <lineage>
        <taxon>Bacteria</taxon>
        <taxon>Bacillati</taxon>
        <taxon>Actinomycetota</taxon>
        <taxon>Actinomycetes</taxon>
        <taxon>Micrococcales</taxon>
        <taxon>Micrococcaceae</taxon>
        <taxon>Citricoccus</taxon>
    </lineage>
</organism>